<dbReference type="Gramene" id="TVU11123">
    <property type="protein sequence ID" value="TVU11123"/>
    <property type="gene ID" value="EJB05_44688"/>
</dbReference>
<evidence type="ECO:0000313" key="3">
    <source>
        <dbReference type="Proteomes" id="UP000324897"/>
    </source>
</evidence>
<reference evidence="2 3" key="1">
    <citation type="journal article" date="2019" name="Sci. Rep.">
        <title>A high-quality genome of Eragrostis curvula grass provides insights into Poaceae evolution and supports new strategies to enhance forage quality.</title>
        <authorList>
            <person name="Carballo J."/>
            <person name="Santos B.A.C.M."/>
            <person name="Zappacosta D."/>
            <person name="Garbus I."/>
            <person name="Selva J.P."/>
            <person name="Gallo C.A."/>
            <person name="Diaz A."/>
            <person name="Albertini E."/>
            <person name="Caccamo M."/>
            <person name="Echenique V."/>
        </authorList>
    </citation>
    <scope>NUCLEOTIDE SEQUENCE [LARGE SCALE GENOMIC DNA]</scope>
    <source>
        <strain evidence="3">cv. Victoria</strain>
        <tissue evidence="2">Leaf</tissue>
    </source>
</reference>
<protein>
    <submittedName>
        <fullName evidence="2">Uncharacterized protein</fullName>
    </submittedName>
</protein>
<keyword evidence="3" id="KW-1185">Reference proteome</keyword>
<accession>A0A5J9TIB6</accession>
<dbReference type="PANTHER" id="PTHR46224:SF22">
    <property type="match status" value="1"/>
</dbReference>
<gene>
    <name evidence="2" type="ORF">EJB05_44688</name>
</gene>
<name>A0A5J9TIB6_9POAL</name>
<comment type="caution">
    <text evidence="2">The sequence shown here is derived from an EMBL/GenBank/DDBJ whole genome shotgun (WGS) entry which is preliminary data.</text>
</comment>
<sequence>MTPLIAAANAGSTDCIKCLLKAGADANIPYHNGKMPIEIAAVRGAQECVEVLFPVTTPLARVAEWSTAGIIQHVKLTSSKPQVENDGSDFEAEADGACHKSDYAHALYLYTMAMENNPNDSTLYAKRSLCFLQTGAEDKALDDANSYKDMQPDFSKSCYPQGAALILAKEYGRATEALMSGLKLDFGRKPTGKGIQELNIIDVGSKFPTCIFSFGLEN</sequence>
<dbReference type="InterPro" id="IPR036770">
    <property type="entry name" value="Ankyrin_rpt-contain_sf"/>
</dbReference>
<dbReference type="InterPro" id="IPR011990">
    <property type="entry name" value="TPR-like_helical_dom_sf"/>
</dbReference>
<dbReference type="SUPFAM" id="SSF48452">
    <property type="entry name" value="TPR-like"/>
    <property type="match status" value="1"/>
</dbReference>
<dbReference type="PROSITE" id="PS50297">
    <property type="entry name" value="ANK_REP_REGION"/>
    <property type="match status" value="1"/>
</dbReference>
<dbReference type="PROSITE" id="PS50088">
    <property type="entry name" value="ANK_REPEAT"/>
    <property type="match status" value="1"/>
</dbReference>
<dbReference type="AlphaFoldDB" id="A0A5J9TIB6"/>
<dbReference type="Gene3D" id="1.25.40.10">
    <property type="entry name" value="Tetratricopeptide repeat domain"/>
    <property type="match status" value="1"/>
</dbReference>
<dbReference type="EMBL" id="RWGY01000039">
    <property type="protein sequence ID" value="TVU11123.1"/>
    <property type="molecule type" value="Genomic_DNA"/>
</dbReference>
<evidence type="ECO:0000256" key="1">
    <source>
        <dbReference type="PROSITE-ProRule" id="PRU00023"/>
    </source>
</evidence>
<dbReference type="Proteomes" id="UP000324897">
    <property type="component" value="Chromosome 3"/>
</dbReference>
<dbReference type="InterPro" id="IPR002110">
    <property type="entry name" value="Ankyrin_rpt"/>
</dbReference>
<dbReference type="PANTHER" id="PTHR46224">
    <property type="entry name" value="ANKYRIN REPEAT FAMILY PROTEIN"/>
    <property type="match status" value="1"/>
</dbReference>
<dbReference type="Pfam" id="PF12796">
    <property type="entry name" value="Ank_2"/>
    <property type="match status" value="1"/>
</dbReference>
<keyword evidence="1" id="KW-0040">ANK repeat</keyword>
<dbReference type="Gene3D" id="1.25.40.20">
    <property type="entry name" value="Ankyrin repeat-containing domain"/>
    <property type="match status" value="1"/>
</dbReference>
<proteinExistence type="predicted"/>
<organism evidence="2 3">
    <name type="scientific">Eragrostis curvula</name>
    <name type="common">weeping love grass</name>
    <dbReference type="NCBI Taxonomy" id="38414"/>
    <lineage>
        <taxon>Eukaryota</taxon>
        <taxon>Viridiplantae</taxon>
        <taxon>Streptophyta</taxon>
        <taxon>Embryophyta</taxon>
        <taxon>Tracheophyta</taxon>
        <taxon>Spermatophyta</taxon>
        <taxon>Magnoliopsida</taxon>
        <taxon>Liliopsida</taxon>
        <taxon>Poales</taxon>
        <taxon>Poaceae</taxon>
        <taxon>PACMAD clade</taxon>
        <taxon>Chloridoideae</taxon>
        <taxon>Eragrostideae</taxon>
        <taxon>Eragrostidinae</taxon>
        <taxon>Eragrostis</taxon>
    </lineage>
</organism>
<dbReference type="InterPro" id="IPR051616">
    <property type="entry name" value="Cul2-RING_E3_ligase_SR"/>
</dbReference>
<feature type="repeat" description="ANK" evidence="1">
    <location>
        <begin position="1"/>
        <end position="31"/>
    </location>
</feature>
<dbReference type="OrthoDB" id="667534at2759"/>
<evidence type="ECO:0000313" key="2">
    <source>
        <dbReference type="EMBL" id="TVU11123.1"/>
    </source>
</evidence>
<dbReference type="SUPFAM" id="SSF48403">
    <property type="entry name" value="Ankyrin repeat"/>
    <property type="match status" value="1"/>
</dbReference>